<evidence type="ECO:0000313" key="3">
    <source>
        <dbReference type="Proteomes" id="UP001234178"/>
    </source>
</evidence>
<dbReference type="EMBL" id="JAOYFB010000041">
    <property type="protein sequence ID" value="KAK4045094.1"/>
    <property type="molecule type" value="Genomic_DNA"/>
</dbReference>
<evidence type="ECO:0000313" key="2">
    <source>
        <dbReference type="EMBL" id="KAK4045094.1"/>
    </source>
</evidence>
<proteinExistence type="predicted"/>
<organism evidence="2 3">
    <name type="scientific">Daphnia magna</name>
    <dbReference type="NCBI Taxonomy" id="35525"/>
    <lineage>
        <taxon>Eukaryota</taxon>
        <taxon>Metazoa</taxon>
        <taxon>Ecdysozoa</taxon>
        <taxon>Arthropoda</taxon>
        <taxon>Crustacea</taxon>
        <taxon>Branchiopoda</taxon>
        <taxon>Diplostraca</taxon>
        <taxon>Cladocera</taxon>
        <taxon>Anomopoda</taxon>
        <taxon>Daphniidae</taxon>
        <taxon>Daphnia</taxon>
    </lineage>
</organism>
<feature type="region of interest" description="Disordered" evidence="1">
    <location>
        <begin position="89"/>
        <end position="129"/>
    </location>
</feature>
<sequence length="169" mass="17550">MENAASGTTGAHRSSSGLVSARPPSATAATPRSAYFCACVRARRFLTAFGGSGRTSSCSAEETATPVAAKNSAARATTRHSAFIVAEYKTAPGSRPQAPPRSNHGARTRAPRGALPPALRRRRGTRWPDRINPCKKAGIAGHVVCDDVPIGDVAPFGEMGRELLVAVGV</sequence>
<keyword evidence="3" id="KW-1185">Reference proteome</keyword>
<protein>
    <submittedName>
        <fullName evidence="2">Uncharacterized protein</fullName>
    </submittedName>
</protein>
<feature type="region of interest" description="Disordered" evidence="1">
    <location>
        <begin position="1"/>
        <end position="27"/>
    </location>
</feature>
<accession>A0ABR0B934</accession>
<dbReference type="Proteomes" id="UP001234178">
    <property type="component" value="Unassembled WGS sequence"/>
</dbReference>
<feature type="compositionally biased region" description="Polar residues" evidence="1">
    <location>
        <begin position="1"/>
        <end position="18"/>
    </location>
</feature>
<comment type="caution">
    <text evidence="2">The sequence shown here is derived from an EMBL/GenBank/DDBJ whole genome shotgun (WGS) entry which is preliminary data.</text>
</comment>
<reference evidence="2 3" key="1">
    <citation type="journal article" date="2023" name="Nucleic Acids Res.">
        <title>The hologenome of Daphnia magna reveals possible DNA methylation and microbiome-mediated evolution of the host genome.</title>
        <authorList>
            <person name="Chaturvedi A."/>
            <person name="Li X."/>
            <person name="Dhandapani V."/>
            <person name="Marshall H."/>
            <person name="Kissane S."/>
            <person name="Cuenca-Cambronero M."/>
            <person name="Asole G."/>
            <person name="Calvet F."/>
            <person name="Ruiz-Romero M."/>
            <person name="Marangio P."/>
            <person name="Guigo R."/>
            <person name="Rago D."/>
            <person name="Mirbahai L."/>
            <person name="Eastwood N."/>
            <person name="Colbourne J.K."/>
            <person name="Zhou J."/>
            <person name="Mallon E."/>
            <person name="Orsini L."/>
        </authorList>
    </citation>
    <scope>NUCLEOTIDE SEQUENCE [LARGE SCALE GENOMIC DNA]</scope>
    <source>
        <strain evidence="2">LRV0_1</strain>
    </source>
</reference>
<gene>
    <name evidence="2" type="ORF">OUZ56_032502</name>
</gene>
<evidence type="ECO:0000256" key="1">
    <source>
        <dbReference type="SAM" id="MobiDB-lite"/>
    </source>
</evidence>
<name>A0ABR0B934_9CRUS</name>